<keyword evidence="5" id="KW-1185">Reference proteome</keyword>
<dbReference type="Proteomes" id="UP000197019">
    <property type="component" value="Chromosome"/>
</dbReference>
<dbReference type="KEGG" id="mpsy:CEK71_13130"/>
<dbReference type="PROSITE" id="PS51257">
    <property type="entry name" value="PROKAR_LIPOPROTEIN"/>
    <property type="match status" value="1"/>
</dbReference>
<feature type="region of interest" description="Disordered" evidence="1">
    <location>
        <begin position="28"/>
        <end position="59"/>
    </location>
</feature>
<evidence type="ECO:0008006" key="7">
    <source>
        <dbReference type="Google" id="ProtNLM"/>
    </source>
</evidence>
<reference evidence="4 6" key="2">
    <citation type="submission" date="2017-11" db="EMBL/GenBank/DDBJ databases">
        <title>Draft Genome Sequence of Methylobacter psychrotolerans Sph1T, an Obligate Methanotroph from Low-Temperature Environments.</title>
        <authorList>
            <person name="Oshkin I.Y."/>
            <person name="Miroshnikov K."/>
            <person name="Belova S.E."/>
            <person name="Korzhenkov A."/>
            <person name="Toshchakov S.V."/>
            <person name="Dedysh S.N."/>
        </authorList>
    </citation>
    <scope>NUCLEOTIDE SEQUENCE [LARGE SCALE GENOMIC DNA]</scope>
    <source>
        <strain evidence="4 6">Sph1</strain>
    </source>
</reference>
<protein>
    <recommendedName>
        <fullName evidence="7">Lipoprotein</fullName>
    </recommendedName>
</protein>
<dbReference type="RefSeq" id="WP_088619809.1">
    <property type="nucleotide sequence ID" value="NZ_CP022129.1"/>
</dbReference>
<gene>
    <name evidence="4" type="ORF">AADEFJLK_01855</name>
    <name evidence="3" type="ORF">CEK71_13130</name>
</gene>
<accession>A0A1Z4C076</accession>
<dbReference type="Proteomes" id="UP000237423">
    <property type="component" value="Unassembled WGS sequence"/>
</dbReference>
<dbReference type="AlphaFoldDB" id="A0A1Z4C076"/>
<feature type="compositionally biased region" description="Low complexity" evidence="1">
    <location>
        <begin position="34"/>
        <end position="47"/>
    </location>
</feature>
<evidence type="ECO:0000313" key="4">
    <source>
        <dbReference type="EMBL" id="POZ52373.1"/>
    </source>
</evidence>
<evidence type="ECO:0000256" key="1">
    <source>
        <dbReference type="SAM" id="MobiDB-lite"/>
    </source>
</evidence>
<dbReference type="EMBL" id="CP022129">
    <property type="protein sequence ID" value="ASF46937.1"/>
    <property type="molecule type" value="Genomic_DNA"/>
</dbReference>
<feature type="region of interest" description="Disordered" evidence="1">
    <location>
        <begin position="140"/>
        <end position="159"/>
    </location>
</feature>
<evidence type="ECO:0000256" key="2">
    <source>
        <dbReference type="SAM" id="SignalP"/>
    </source>
</evidence>
<keyword evidence="2" id="KW-0732">Signal</keyword>
<name>A0A1Z4C076_9GAMM</name>
<sequence>MKTLTLPKTVFAALLCGVVALTVTACSDDKPEKPTASASAAAPAKPTHNPNPFDHSGDIKVTDSEKQKFEQEFAAQCVAREVHNSGNPEDKARFDKPCTCIATFLMKDLTYQEAEKFLTEHENPQSLRIKYENAAYHCLQEKTPPKEPDFSRPAPAAVQ</sequence>
<feature type="chain" id="PRO_5036313128" description="Lipoprotein" evidence="2">
    <location>
        <begin position="28"/>
        <end position="159"/>
    </location>
</feature>
<dbReference type="EMBL" id="PGFZ01000003">
    <property type="protein sequence ID" value="POZ52373.1"/>
    <property type="molecule type" value="Genomic_DNA"/>
</dbReference>
<dbReference type="OrthoDB" id="5572531at2"/>
<feature type="compositionally biased region" description="Basic and acidic residues" evidence="1">
    <location>
        <begin position="140"/>
        <end position="150"/>
    </location>
</feature>
<organism evidence="3 5">
    <name type="scientific">Methylovulum psychrotolerans</name>
    <dbReference type="NCBI Taxonomy" id="1704499"/>
    <lineage>
        <taxon>Bacteria</taxon>
        <taxon>Pseudomonadati</taxon>
        <taxon>Pseudomonadota</taxon>
        <taxon>Gammaproteobacteria</taxon>
        <taxon>Methylococcales</taxon>
        <taxon>Methylococcaceae</taxon>
        <taxon>Methylovulum</taxon>
    </lineage>
</organism>
<evidence type="ECO:0000313" key="5">
    <source>
        <dbReference type="Proteomes" id="UP000197019"/>
    </source>
</evidence>
<evidence type="ECO:0000313" key="6">
    <source>
        <dbReference type="Proteomes" id="UP000237423"/>
    </source>
</evidence>
<feature type="signal peptide" evidence="2">
    <location>
        <begin position="1"/>
        <end position="27"/>
    </location>
</feature>
<reference evidence="3 5" key="1">
    <citation type="submission" date="2017-06" db="EMBL/GenBank/DDBJ databases">
        <title>Genome Sequencing of the methanotroph Methylovulum psychrotolerants str. HV10-M2 isolated from a high-altitude environment.</title>
        <authorList>
            <person name="Mateos-Rivera A."/>
        </authorList>
    </citation>
    <scope>NUCLEOTIDE SEQUENCE [LARGE SCALE GENOMIC DNA]</scope>
    <source>
        <strain evidence="3 5">HV10_M2</strain>
    </source>
</reference>
<evidence type="ECO:0000313" key="3">
    <source>
        <dbReference type="EMBL" id="ASF46937.1"/>
    </source>
</evidence>
<proteinExistence type="predicted"/>